<sequence>MTMWPMILDMSRDECKRILRRLELEAYGNLVSVLRAQGYLSKEKRKLLQDLASTLNISMERHKAEVRRAVNDEKLATIAEHIAGPNTGTDWAIEGRRLIPLMPRLVPQTAFTALANNVANIAAAENAKLPPPSNTVKKNTPGFVDPGLEPSTPEPSKTAQRSGSPVVNKEQDLEEDEELEDKSKKRRRSSSADGQAPSPTPPPAKVANITAALPQAQPQAQTTTRTVSFPVGMTPVKITLTATPARSTVTTTTAASTTQKVIIVSSSTASGSPSILQRSLSVPIVKTVSTTSCTSSQPPRGASLIINNQNNTTSTGIVTIPDNLTPTTVSIGGIATTAYITSQGGMPKIRPKSVQLPTRPKSRSSSIVIPMTPNQITAAAAGTSNVLKTTLKPSLQIKQDPSTVCGGMKVCNATKILPKPTLSCTSQSPVYVMSTSTAMSVPASSAPRVVTLNTSCATSVPHIRPAGSSTGYLSKTCSKPIHIASQPAAGKPNVIVVQKGTGSAAFSRGVSITSHTDTREVVGKVIMSKSNSAPATVVQPASLSLPVSSAQGNVIVLDLSHEHLAKNSVLAEILQASGILTETGNTAAPEQPAAKGQTDWVPMENEDKQETNAVTAADNSQKTDVMDTPNSRVVTLEEAVQMLGHSDRSGLLTGQNSGGGEAAAPSSHQVMEVIGELDPQTGIYSIPTPAEGVGVVSQSDIFNTAIASANINLSTFQYIQQQEASNTVSTPDSSSSQSKQVVHYTQPSTNGSTIVVESISKQGGDELGEHLTSLLQPATGDSTAVTVEPSNMDTSEMLIEDFTSQKLQGHNNA</sequence>
<dbReference type="EMBL" id="JASPKZ010007634">
    <property type="protein sequence ID" value="KAJ9583257.1"/>
    <property type="molecule type" value="Genomic_DNA"/>
</dbReference>
<protein>
    <recommendedName>
        <fullName evidence="4">ENT domain-containing protein</fullName>
    </recommendedName>
</protein>
<dbReference type="Proteomes" id="UP001233999">
    <property type="component" value="Unassembled WGS sequence"/>
</dbReference>
<evidence type="ECO:0000256" key="1">
    <source>
        <dbReference type="ARBA" id="ARBA00004123"/>
    </source>
</evidence>
<dbReference type="SMART" id="SM01191">
    <property type="entry name" value="ENT"/>
    <property type="match status" value="1"/>
</dbReference>
<evidence type="ECO:0000256" key="3">
    <source>
        <dbReference type="SAM" id="MobiDB-lite"/>
    </source>
</evidence>
<evidence type="ECO:0000313" key="6">
    <source>
        <dbReference type="Proteomes" id="UP001233999"/>
    </source>
</evidence>
<dbReference type="PANTHER" id="PTHR16500:SF3">
    <property type="entry name" value="BRCA2-INTERACTING TRANSCRIPTIONAL REPRESSOR EMSY"/>
    <property type="match status" value="1"/>
</dbReference>
<dbReference type="InterPro" id="IPR033482">
    <property type="entry name" value="EMSY"/>
</dbReference>
<dbReference type="Pfam" id="PF03735">
    <property type="entry name" value="ENT"/>
    <property type="match status" value="1"/>
</dbReference>
<dbReference type="PROSITE" id="PS51138">
    <property type="entry name" value="ENT"/>
    <property type="match status" value="1"/>
</dbReference>
<evidence type="ECO:0000259" key="4">
    <source>
        <dbReference type="PROSITE" id="PS51138"/>
    </source>
</evidence>
<feature type="compositionally biased region" description="Low complexity" evidence="3">
    <location>
        <begin position="727"/>
        <end position="738"/>
    </location>
</feature>
<dbReference type="AlphaFoldDB" id="A0AAD8EB31"/>
<dbReference type="SUPFAM" id="SSF158639">
    <property type="entry name" value="ENT-like"/>
    <property type="match status" value="1"/>
</dbReference>
<dbReference type="InterPro" id="IPR036142">
    <property type="entry name" value="ENT_dom-like_sf"/>
</dbReference>
<dbReference type="GO" id="GO:0006355">
    <property type="term" value="P:regulation of DNA-templated transcription"/>
    <property type="evidence" value="ECO:0007669"/>
    <property type="project" value="InterPro"/>
</dbReference>
<dbReference type="GO" id="GO:0005654">
    <property type="term" value="C:nucleoplasm"/>
    <property type="evidence" value="ECO:0007669"/>
    <property type="project" value="TreeGrafter"/>
</dbReference>
<gene>
    <name evidence="5" type="ORF">L9F63_022390</name>
</gene>
<evidence type="ECO:0000313" key="5">
    <source>
        <dbReference type="EMBL" id="KAJ9583257.1"/>
    </source>
</evidence>
<organism evidence="5 6">
    <name type="scientific">Diploptera punctata</name>
    <name type="common">Pacific beetle cockroach</name>
    <dbReference type="NCBI Taxonomy" id="6984"/>
    <lineage>
        <taxon>Eukaryota</taxon>
        <taxon>Metazoa</taxon>
        <taxon>Ecdysozoa</taxon>
        <taxon>Arthropoda</taxon>
        <taxon>Hexapoda</taxon>
        <taxon>Insecta</taxon>
        <taxon>Pterygota</taxon>
        <taxon>Neoptera</taxon>
        <taxon>Polyneoptera</taxon>
        <taxon>Dictyoptera</taxon>
        <taxon>Blattodea</taxon>
        <taxon>Blaberoidea</taxon>
        <taxon>Blaberidae</taxon>
        <taxon>Diplopterinae</taxon>
        <taxon>Diploptera</taxon>
    </lineage>
</organism>
<dbReference type="Gene3D" id="1.10.1240.40">
    <property type="entry name" value="ENT domain"/>
    <property type="match status" value="1"/>
</dbReference>
<feature type="region of interest" description="Disordered" evidence="3">
    <location>
        <begin position="727"/>
        <end position="746"/>
    </location>
</feature>
<feature type="region of interest" description="Disordered" evidence="3">
    <location>
        <begin position="128"/>
        <end position="206"/>
    </location>
</feature>
<reference evidence="5" key="2">
    <citation type="submission" date="2023-05" db="EMBL/GenBank/DDBJ databases">
        <authorList>
            <person name="Fouks B."/>
        </authorList>
    </citation>
    <scope>NUCLEOTIDE SEQUENCE</scope>
    <source>
        <strain evidence="5">Stay&amp;Tobe</strain>
        <tissue evidence="5">Testes</tissue>
    </source>
</reference>
<keyword evidence="2" id="KW-0539">Nucleus</keyword>
<dbReference type="InterPro" id="IPR005491">
    <property type="entry name" value="ENT_dom"/>
</dbReference>
<feature type="region of interest" description="Disordered" evidence="3">
    <location>
        <begin position="346"/>
        <end position="366"/>
    </location>
</feature>
<name>A0AAD8EB31_DIPPU</name>
<feature type="compositionally biased region" description="Polar residues" evidence="3">
    <location>
        <begin position="154"/>
        <end position="165"/>
    </location>
</feature>
<proteinExistence type="predicted"/>
<feature type="domain" description="ENT" evidence="4">
    <location>
        <begin position="15"/>
        <end position="99"/>
    </location>
</feature>
<reference evidence="5" key="1">
    <citation type="journal article" date="2023" name="IScience">
        <title>Live-bearing cockroach genome reveals convergent evolutionary mechanisms linked to viviparity in insects and beyond.</title>
        <authorList>
            <person name="Fouks B."/>
            <person name="Harrison M.C."/>
            <person name="Mikhailova A.A."/>
            <person name="Marchal E."/>
            <person name="English S."/>
            <person name="Carruthers M."/>
            <person name="Jennings E.C."/>
            <person name="Chiamaka E.L."/>
            <person name="Frigard R.A."/>
            <person name="Pippel M."/>
            <person name="Attardo G.M."/>
            <person name="Benoit J.B."/>
            <person name="Bornberg-Bauer E."/>
            <person name="Tobe S.S."/>
        </authorList>
    </citation>
    <scope>NUCLEOTIDE SEQUENCE</scope>
    <source>
        <strain evidence="5">Stay&amp;Tobe</strain>
    </source>
</reference>
<evidence type="ECO:0000256" key="2">
    <source>
        <dbReference type="ARBA" id="ARBA00023242"/>
    </source>
</evidence>
<dbReference type="PANTHER" id="PTHR16500">
    <property type="entry name" value="BRCA2-INTERACTING TRANSCRIPTIONAL REPRESSOR EMSY"/>
    <property type="match status" value="1"/>
</dbReference>
<comment type="subcellular location">
    <subcellularLocation>
        <location evidence="1">Nucleus</location>
    </subcellularLocation>
</comment>
<accession>A0AAD8EB31</accession>
<keyword evidence="6" id="KW-1185">Reference proteome</keyword>
<comment type="caution">
    <text evidence="5">The sequence shown here is derived from an EMBL/GenBank/DDBJ whole genome shotgun (WGS) entry which is preliminary data.</text>
</comment>